<organism evidence="1 2">
    <name type="scientific">Pomacea canaliculata</name>
    <name type="common">Golden apple snail</name>
    <dbReference type="NCBI Taxonomy" id="400727"/>
    <lineage>
        <taxon>Eukaryota</taxon>
        <taxon>Metazoa</taxon>
        <taxon>Spiralia</taxon>
        <taxon>Lophotrochozoa</taxon>
        <taxon>Mollusca</taxon>
        <taxon>Gastropoda</taxon>
        <taxon>Caenogastropoda</taxon>
        <taxon>Architaenioglossa</taxon>
        <taxon>Ampullarioidea</taxon>
        <taxon>Ampullariidae</taxon>
        <taxon>Pomacea</taxon>
    </lineage>
</organism>
<comment type="caution">
    <text evidence="1">The sequence shown here is derived from an EMBL/GenBank/DDBJ whole genome shotgun (WGS) entry which is preliminary data.</text>
</comment>
<reference evidence="1 2" key="1">
    <citation type="submission" date="2018-04" db="EMBL/GenBank/DDBJ databases">
        <title>The genome of golden apple snail Pomacea canaliculata provides insight into stress tolerance and invasive adaptation.</title>
        <authorList>
            <person name="Liu C."/>
            <person name="Liu B."/>
            <person name="Ren Y."/>
            <person name="Zhang Y."/>
            <person name="Wang H."/>
            <person name="Li S."/>
            <person name="Jiang F."/>
            <person name="Yin L."/>
            <person name="Zhang G."/>
            <person name="Qian W."/>
            <person name="Fan W."/>
        </authorList>
    </citation>
    <scope>NUCLEOTIDE SEQUENCE [LARGE SCALE GENOMIC DNA]</scope>
    <source>
        <strain evidence="1">SZHN2017</strain>
        <tissue evidence="1">Muscle</tissue>
    </source>
</reference>
<proteinExistence type="predicted"/>
<protein>
    <submittedName>
        <fullName evidence="1">Uncharacterized protein</fullName>
    </submittedName>
</protein>
<dbReference type="AlphaFoldDB" id="A0A2T7PWE6"/>
<accession>A0A2T7PWE6</accession>
<name>A0A2T7PWE6_POMCA</name>
<keyword evidence="2" id="KW-1185">Reference proteome</keyword>
<evidence type="ECO:0000313" key="2">
    <source>
        <dbReference type="Proteomes" id="UP000245119"/>
    </source>
</evidence>
<gene>
    <name evidence="1" type="ORF">C0Q70_00357</name>
</gene>
<sequence length="76" mass="8385">MIRSLAGRYPRGSDPRRGADCVSCGDVWLTAIECFGALVIPQNLHQRSVYSDFVSVHYSSVRADCLQAPPGPWLFS</sequence>
<dbReference type="Proteomes" id="UP000245119">
    <property type="component" value="Linkage Group LG1"/>
</dbReference>
<evidence type="ECO:0000313" key="1">
    <source>
        <dbReference type="EMBL" id="PVD37756.1"/>
    </source>
</evidence>
<dbReference type="EMBL" id="PZQS01000001">
    <property type="protein sequence ID" value="PVD37756.1"/>
    <property type="molecule type" value="Genomic_DNA"/>
</dbReference>